<feature type="domain" description="UspA" evidence="1">
    <location>
        <begin position="15"/>
        <end position="152"/>
    </location>
</feature>
<evidence type="ECO:0000313" key="2">
    <source>
        <dbReference type="EMBL" id="AEA46177.1"/>
    </source>
</evidence>
<evidence type="ECO:0000259" key="1">
    <source>
        <dbReference type="Pfam" id="PF00582"/>
    </source>
</evidence>
<dbReference type="EMBL" id="CP002588">
    <property type="protein sequence ID" value="AEA46177.1"/>
    <property type="molecule type" value="Genomic_DNA"/>
</dbReference>
<reference evidence="2 3" key="1">
    <citation type="submission" date="2011-03" db="EMBL/GenBank/DDBJ databases">
        <title>The complete genome of Archaeoglobus veneficus SNP6.</title>
        <authorList>
            <consortium name="US DOE Joint Genome Institute (JGI-PGF)"/>
            <person name="Lucas S."/>
            <person name="Copeland A."/>
            <person name="Lapidus A."/>
            <person name="Bruce D."/>
            <person name="Goodwin L."/>
            <person name="Pitluck S."/>
            <person name="Kyrpides N."/>
            <person name="Mavromatis K."/>
            <person name="Pagani I."/>
            <person name="Ivanova N."/>
            <person name="Mikhailova N."/>
            <person name="Lu M."/>
            <person name="Detter J.C."/>
            <person name="Tapia R."/>
            <person name="Han C."/>
            <person name="Land M."/>
            <person name="Hauser L."/>
            <person name="Markowitz V."/>
            <person name="Cheng J.-F."/>
            <person name="Hugenholtz P."/>
            <person name="Woyke T."/>
            <person name="Wu D."/>
            <person name="Spring S."/>
            <person name="Brambilla E."/>
            <person name="Klenk H.-P."/>
            <person name="Eisen J.A."/>
        </authorList>
    </citation>
    <scope>NUCLEOTIDE SEQUENCE [LARGE SCALE GENOMIC DNA]</scope>
    <source>
        <strain>SNP6</strain>
    </source>
</reference>
<dbReference type="HOGENOM" id="CLU_1718118_0_0_2"/>
<dbReference type="SUPFAM" id="SSF52402">
    <property type="entry name" value="Adenine nucleotide alpha hydrolases-like"/>
    <property type="match status" value="1"/>
</dbReference>
<accession>F2KN76</accession>
<dbReference type="GeneID" id="10393228"/>
<name>F2KN76_ARCVS</name>
<dbReference type="Proteomes" id="UP000008136">
    <property type="component" value="Chromosome"/>
</dbReference>
<dbReference type="CDD" id="cd00293">
    <property type="entry name" value="USP-like"/>
    <property type="match status" value="1"/>
</dbReference>
<dbReference type="InterPro" id="IPR014729">
    <property type="entry name" value="Rossmann-like_a/b/a_fold"/>
</dbReference>
<dbReference type="KEGG" id="ave:Arcve_0136"/>
<dbReference type="Pfam" id="PF00582">
    <property type="entry name" value="Usp"/>
    <property type="match status" value="1"/>
</dbReference>
<dbReference type="STRING" id="693661.Arcve_0136"/>
<dbReference type="AlphaFoldDB" id="F2KN76"/>
<dbReference type="InterPro" id="IPR006016">
    <property type="entry name" value="UspA"/>
</dbReference>
<protein>
    <recommendedName>
        <fullName evidence="1">UspA domain-containing protein</fullName>
    </recommendedName>
</protein>
<evidence type="ECO:0000313" key="3">
    <source>
        <dbReference type="Proteomes" id="UP000008136"/>
    </source>
</evidence>
<keyword evidence="3" id="KW-1185">Reference proteome</keyword>
<dbReference type="Gene3D" id="3.40.50.620">
    <property type="entry name" value="HUPs"/>
    <property type="match status" value="1"/>
</dbReference>
<sequence length="152" mass="17409">MDVECEVQENEERPRILAVIDEYDDSKKIADNIEQVAKPWKNPEIYVLYVVDLSYLPSDIFAGLDRKFYDKLRKKGTKVLEEVISELKSDGFDAKPAGMYFGFAAEGVLRYEKQLRPDVIVIHERQQAIKKAMKGFPVTVVAETRTPVLIAK</sequence>
<dbReference type="RefSeq" id="WP_013682853.1">
    <property type="nucleotide sequence ID" value="NC_015320.1"/>
</dbReference>
<dbReference type="eggNOG" id="arCOG02053">
    <property type="taxonomic scope" value="Archaea"/>
</dbReference>
<proteinExistence type="predicted"/>
<organism evidence="2 3">
    <name type="scientific">Archaeoglobus veneficus (strain DSM 11195 / SNP6)</name>
    <dbReference type="NCBI Taxonomy" id="693661"/>
    <lineage>
        <taxon>Archaea</taxon>
        <taxon>Methanobacteriati</taxon>
        <taxon>Methanobacteriota</taxon>
        <taxon>Archaeoglobi</taxon>
        <taxon>Archaeoglobales</taxon>
        <taxon>Archaeoglobaceae</taxon>
        <taxon>Archaeoglobus</taxon>
    </lineage>
</organism>
<gene>
    <name evidence="2" type="ordered locus">Arcve_0136</name>
</gene>